<organism evidence="1 2">
    <name type="scientific">Lasiodiplodia mahajangana</name>
    <dbReference type="NCBI Taxonomy" id="1108764"/>
    <lineage>
        <taxon>Eukaryota</taxon>
        <taxon>Fungi</taxon>
        <taxon>Dikarya</taxon>
        <taxon>Ascomycota</taxon>
        <taxon>Pezizomycotina</taxon>
        <taxon>Dothideomycetes</taxon>
        <taxon>Dothideomycetes incertae sedis</taxon>
        <taxon>Botryosphaeriales</taxon>
        <taxon>Botryosphaeriaceae</taxon>
        <taxon>Lasiodiplodia</taxon>
    </lineage>
</organism>
<proteinExistence type="predicted"/>
<comment type="caution">
    <text evidence="1">The sequence shown here is derived from an EMBL/GenBank/DDBJ whole genome shotgun (WGS) entry which is preliminary data.</text>
</comment>
<dbReference type="Proteomes" id="UP001153332">
    <property type="component" value="Unassembled WGS sequence"/>
</dbReference>
<gene>
    <name evidence="1" type="ORF">O1611_g4382</name>
</gene>
<name>A0ACC2JP57_9PEZI</name>
<evidence type="ECO:0000313" key="2">
    <source>
        <dbReference type="Proteomes" id="UP001153332"/>
    </source>
</evidence>
<dbReference type="EMBL" id="JAPUUL010000819">
    <property type="protein sequence ID" value="KAJ8129251.1"/>
    <property type="molecule type" value="Genomic_DNA"/>
</dbReference>
<reference evidence="1" key="1">
    <citation type="submission" date="2022-12" db="EMBL/GenBank/DDBJ databases">
        <title>Genome Sequence of Lasiodiplodia mahajangana.</title>
        <authorList>
            <person name="Buettner E."/>
        </authorList>
    </citation>
    <scope>NUCLEOTIDE SEQUENCE</scope>
    <source>
        <strain evidence="1">VT137</strain>
    </source>
</reference>
<protein>
    <submittedName>
        <fullName evidence="1">Uncharacterized protein</fullName>
    </submittedName>
</protein>
<sequence>MSSQNGSSLSDVNSAALGAKFPEITLPDGTKVQTGTVGALLINIRTYNAAHAAGDTAKTQALESSFKAALPLLDRVGLFDLFTPDEWIQGNNEGRKAVGRLYQEFKANK</sequence>
<evidence type="ECO:0000313" key="1">
    <source>
        <dbReference type="EMBL" id="KAJ8129251.1"/>
    </source>
</evidence>
<keyword evidence="2" id="KW-1185">Reference proteome</keyword>
<accession>A0ACC2JP57</accession>